<proteinExistence type="predicted"/>
<dbReference type="EMBL" id="SGBC01000002">
    <property type="protein sequence ID" value="RZD16615.1"/>
    <property type="molecule type" value="Genomic_DNA"/>
</dbReference>
<gene>
    <name evidence="1" type="ORF">EVJ46_06300</name>
</gene>
<evidence type="ECO:0000313" key="2">
    <source>
        <dbReference type="Proteomes" id="UP000316562"/>
    </source>
</evidence>
<protein>
    <submittedName>
        <fullName evidence="1">Uncharacterized protein</fullName>
    </submittedName>
</protein>
<dbReference type="AlphaFoldDB" id="A0A519BH67"/>
<accession>A0A519BH67</accession>
<sequence>MLKKFKKISVFIVIMTLSMYLSLSLANTRRAYALAVPSISGVVNAASSLADAGNALVQAGNTIGMVLPPVGPFGLATSVNQFLSGKFKSLMNMGKAMQSLAKLQVALSKVQSSINAATNAVTDVYNAEGDITNAKDSLLSQGITLNNCSGGQGVMGSVAAEQCTDDSINNNIAELQGTYSDLGGQAGISGNGISSALAGSSLNQSALLSGASNFQYISENGLAGSVAISPASNLCQDEIAAGIVSNSSQCTESYKRAMNSQLNDNLFVDSTKGIAAGNSMIATGSGFSKNVSNISGSYDLQQVELLKMLAEENAQQIKATGELTKQIAVANQTKAAKKINNSTVPGVSKLPEPPSTFIY</sequence>
<comment type="caution">
    <text evidence="1">The sequence shown here is derived from an EMBL/GenBank/DDBJ whole genome shotgun (WGS) entry which is preliminary data.</text>
</comment>
<evidence type="ECO:0000313" key="1">
    <source>
        <dbReference type="EMBL" id="RZD16615.1"/>
    </source>
</evidence>
<name>A0A519BH67_ACIG2</name>
<reference evidence="1 2" key="1">
    <citation type="journal article" date="2019" name="ISME J.">
        <title>Insights into ecological role of a new deltaproteobacterial order Candidatus Acidulodesulfobacterales by metagenomics and metatranscriptomics.</title>
        <authorList>
            <person name="Tan S."/>
            <person name="Liu J."/>
            <person name="Fang Y."/>
            <person name="Hedlund B.P."/>
            <person name="Lian Z.H."/>
            <person name="Huang L.Y."/>
            <person name="Li J.T."/>
            <person name="Huang L.N."/>
            <person name="Li W.J."/>
            <person name="Jiang H.C."/>
            <person name="Dong H.L."/>
            <person name="Shu W.S."/>
        </authorList>
    </citation>
    <scope>NUCLEOTIDE SEQUENCE [LARGE SCALE GENOMIC DNA]</scope>
    <source>
        <strain evidence="1">AP2</strain>
    </source>
</reference>
<dbReference type="Proteomes" id="UP000316562">
    <property type="component" value="Unassembled WGS sequence"/>
</dbReference>
<organism evidence="1 2">
    <name type="scientific">Acididesulfobacter guangdongensis</name>
    <dbReference type="NCBI Taxonomy" id="2597225"/>
    <lineage>
        <taxon>Bacteria</taxon>
        <taxon>Deltaproteobacteria</taxon>
        <taxon>Candidatus Acidulodesulfobacterales</taxon>
        <taxon>Candidatus Acididesulfobacter</taxon>
    </lineage>
</organism>